<name>A0ACC0TVU2_9AGAM</name>
<evidence type="ECO:0000313" key="1">
    <source>
        <dbReference type="EMBL" id="KAI9449943.1"/>
    </source>
</evidence>
<comment type="caution">
    <text evidence="1">The sequence shown here is derived from an EMBL/GenBank/DDBJ whole genome shotgun (WGS) entry which is preliminary data.</text>
</comment>
<proteinExistence type="predicted"/>
<dbReference type="EMBL" id="JAGFNK010000462">
    <property type="protein sequence ID" value="KAI9449943.1"/>
    <property type="molecule type" value="Genomic_DNA"/>
</dbReference>
<dbReference type="Proteomes" id="UP001207468">
    <property type="component" value="Unassembled WGS sequence"/>
</dbReference>
<organism evidence="1 2">
    <name type="scientific">Russula earlei</name>
    <dbReference type="NCBI Taxonomy" id="71964"/>
    <lineage>
        <taxon>Eukaryota</taxon>
        <taxon>Fungi</taxon>
        <taxon>Dikarya</taxon>
        <taxon>Basidiomycota</taxon>
        <taxon>Agaricomycotina</taxon>
        <taxon>Agaricomycetes</taxon>
        <taxon>Russulales</taxon>
        <taxon>Russulaceae</taxon>
        <taxon>Russula</taxon>
    </lineage>
</organism>
<sequence>MSSLLMNYNFLSPLKRQRAVRNRSNNATDTPSSRANRLPVLPELSGEPDVFSSSLASTSTPSLCSASSSSHTTTCPNKKRLSRYGRDEFAVGGAFAVTDDFLTSAPRAAPAAFDFVIDISASEPASLVSASEKPAPPRPVRPTTLSACSSAEMPTTPSASDDDSPGSRSSRKTITRSRIPFMILESTPSPLASEASLTSPTDTFEFTLAAFPLSDSADEDGEEEEDDGLWYSRELGQVVSLSSPCAPANSPARPDSFFSPPCSPRSSTDQSTGRSRMSKPLPSIPPTLGPNPQLDPTFLRCKSRPPRLPLRATPLPAPPSPLALHPPVVAPELQTLPASPASGVASGSAPNFRMIVIPRALPRTPIPLDVSEILDDVDAWSFATPSSTSASMLSPPRVPHSPASSLFSEEGDPVELIMSYAAQPPSPALSTTATAATESVTLPQDRDEETEANWVADHDDGKIRSRWSCSTLATVVPPRSPPQTPTSASARIRFHLGSVARRVRVRRAGGINGGEDTIVVPNNPALLARSSSESAKSSVSASATDDAVAFSGLRRKPIPLELFSL</sequence>
<protein>
    <submittedName>
        <fullName evidence="1">Uncharacterized protein</fullName>
    </submittedName>
</protein>
<gene>
    <name evidence="1" type="ORF">F5148DRAFT_1245256</name>
</gene>
<keyword evidence="2" id="KW-1185">Reference proteome</keyword>
<reference evidence="1" key="1">
    <citation type="submission" date="2021-03" db="EMBL/GenBank/DDBJ databases">
        <title>Evolutionary priming and transition to the ectomycorrhizal habit in an iconic lineage of mushroom-forming fungi: is preadaptation a requirement?</title>
        <authorList>
            <consortium name="DOE Joint Genome Institute"/>
            <person name="Looney B.P."/>
            <person name="Miyauchi S."/>
            <person name="Morin E."/>
            <person name="Drula E."/>
            <person name="Courty P.E."/>
            <person name="Chicoki N."/>
            <person name="Fauchery L."/>
            <person name="Kohler A."/>
            <person name="Kuo A."/>
            <person name="LaButti K."/>
            <person name="Pangilinan J."/>
            <person name="Lipzen A."/>
            <person name="Riley R."/>
            <person name="Andreopoulos W."/>
            <person name="He G."/>
            <person name="Johnson J."/>
            <person name="Barry K.W."/>
            <person name="Grigoriev I.V."/>
            <person name="Nagy L."/>
            <person name="Hibbett D."/>
            <person name="Henrissat B."/>
            <person name="Matheny P.B."/>
            <person name="Labbe J."/>
            <person name="Martin A.F."/>
        </authorList>
    </citation>
    <scope>NUCLEOTIDE SEQUENCE</scope>
    <source>
        <strain evidence="1">BPL698</strain>
    </source>
</reference>
<accession>A0ACC0TVU2</accession>
<evidence type="ECO:0000313" key="2">
    <source>
        <dbReference type="Proteomes" id="UP001207468"/>
    </source>
</evidence>